<dbReference type="RefSeq" id="XP_003324986.2">
    <property type="nucleotide sequence ID" value="XM_003324938.2"/>
</dbReference>
<evidence type="ECO:0000313" key="2">
    <source>
        <dbReference type="EMBL" id="EFP80567.2"/>
    </source>
</evidence>
<dbReference type="STRING" id="418459.E3K902"/>
<dbReference type="EMBL" id="DS178276">
    <property type="protein sequence ID" value="EFP80567.2"/>
    <property type="molecule type" value="Genomic_DNA"/>
</dbReference>
<reference key="1">
    <citation type="submission" date="2007-01" db="EMBL/GenBank/DDBJ databases">
        <title>The Genome Sequence of Puccinia graminis f. sp. tritici Strain CRL 75-36-700-3.</title>
        <authorList>
            <consortium name="The Broad Institute Genome Sequencing Platform"/>
            <person name="Birren B."/>
            <person name="Lander E."/>
            <person name="Galagan J."/>
            <person name="Nusbaum C."/>
            <person name="Devon K."/>
            <person name="Cuomo C."/>
            <person name="Jaffe D."/>
            <person name="Butler J."/>
            <person name="Alvarez P."/>
            <person name="Gnerre S."/>
            <person name="Grabherr M."/>
            <person name="Mauceli E."/>
            <person name="Brockman W."/>
            <person name="Young S."/>
            <person name="LaButti K."/>
            <person name="Sykes S."/>
            <person name="DeCaprio D."/>
            <person name="Crawford M."/>
            <person name="Koehrsen M."/>
            <person name="Engels R."/>
            <person name="Montgomery P."/>
            <person name="Pearson M."/>
            <person name="Howarth C."/>
            <person name="Larson L."/>
            <person name="White J."/>
            <person name="Zeng Q."/>
            <person name="Kodira C."/>
            <person name="Yandava C."/>
            <person name="Alvarado L."/>
            <person name="O'Leary S."/>
            <person name="Szabo L."/>
            <person name="Dean R."/>
            <person name="Schein J."/>
        </authorList>
    </citation>
    <scope>NUCLEOTIDE SEQUENCE</scope>
    <source>
        <strain>CRL 75-36-700-3</strain>
    </source>
</reference>
<evidence type="ECO:0000313" key="3">
    <source>
        <dbReference type="Proteomes" id="UP000008783"/>
    </source>
</evidence>
<dbReference type="Proteomes" id="UP000008783">
    <property type="component" value="Unassembled WGS sequence"/>
</dbReference>
<dbReference type="AlphaFoldDB" id="E3K902"/>
<gene>
    <name evidence="2" type="ORF">PGTG_06523</name>
</gene>
<dbReference type="GeneID" id="10539578"/>
<dbReference type="HOGENOM" id="CLU_026798_0_2_1"/>
<dbReference type="KEGG" id="pgr:PGTG_06523"/>
<feature type="domain" description="Tet-like 2OG-Fe(II) oxygenase" evidence="1">
    <location>
        <begin position="152"/>
        <end position="357"/>
    </location>
</feature>
<name>E3K902_PUCGT</name>
<accession>E3K902</accession>
<protein>
    <recommendedName>
        <fullName evidence="1">Tet-like 2OG-Fe(II) oxygenase domain-containing protein</fullName>
    </recommendedName>
</protein>
<sequence length="421" mass="48049">MMISLNYSCAGVGAHQAYQRQQKRKNNYAHQACRDAQRATVFTSSLHPDTKIMKREYVKYDLYPVRHAKNASTEEVRKTHPTPEEFEAAETALLDRGQFTLIKDGRLVLYEKDVSVLKPGEKRKHKFIAYIEFTSSAYLTTEDGPHKLSTIQLENLSFLSHFLFQCRNYISTVQSVAKIFRGYMWTIGWRKSQTEGEMAGRYVDTGKISSDAFYYMENLMEAFRAGDIIHDLFHSIADTAVLGMKTLLKNCNLPGFNHLNLGNTPVDTDMASNLAFTMNEFSNRPHNDSDVSKHAFLFLTNVDKNTGEIQLNSHLDPSFQGPFFVFPDHRVAVDLRKLDGICRIVFAAGEFRHCTHNNQPTHKKLTSMGFSLQITKSCVDAFKKICNGFYDGKLTKSGKEYYIGDCSHTLKKIKEDHKKNL</sequence>
<reference evidence="3" key="2">
    <citation type="journal article" date="2011" name="Proc. Natl. Acad. Sci. U.S.A.">
        <title>Obligate biotrophy features unraveled by the genomic analysis of rust fungi.</title>
        <authorList>
            <person name="Duplessis S."/>
            <person name="Cuomo C.A."/>
            <person name="Lin Y.-C."/>
            <person name="Aerts A."/>
            <person name="Tisserant E."/>
            <person name="Veneault-Fourrey C."/>
            <person name="Joly D.L."/>
            <person name="Hacquard S."/>
            <person name="Amselem J."/>
            <person name="Cantarel B.L."/>
            <person name="Chiu R."/>
            <person name="Coutinho P.M."/>
            <person name="Feau N."/>
            <person name="Field M."/>
            <person name="Frey P."/>
            <person name="Gelhaye E."/>
            <person name="Goldberg J."/>
            <person name="Grabherr M.G."/>
            <person name="Kodira C.D."/>
            <person name="Kohler A."/>
            <person name="Kuees U."/>
            <person name="Lindquist E.A."/>
            <person name="Lucas S.M."/>
            <person name="Mago R."/>
            <person name="Mauceli E."/>
            <person name="Morin E."/>
            <person name="Murat C."/>
            <person name="Pangilinan J.L."/>
            <person name="Park R."/>
            <person name="Pearson M."/>
            <person name="Quesneville H."/>
            <person name="Rouhier N."/>
            <person name="Sakthikumar S."/>
            <person name="Salamov A.A."/>
            <person name="Schmutz J."/>
            <person name="Selles B."/>
            <person name="Shapiro H."/>
            <person name="Tanguay P."/>
            <person name="Tuskan G.A."/>
            <person name="Henrissat B."/>
            <person name="Van de Peer Y."/>
            <person name="Rouze P."/>
            <person name="Ellis J.G."/>
            <person name="Dodds P.N."/>
            <person name="Schein J.E."/>
            <person name="Zhong S."/>
            <person name="Hamelin R.C."/>
            <person name="Grigoriev I.V."/>
            <person name="Szabo L.J."/>
            <person name="Martin F."/>
        </authorList>
    </citation>
    <scope>NUCLEOTIDE SEQUENCE [LARGE SCALE GENOMIC DNA]</scope>
    <source>
        <strain evidence="3">CRL 75-36-700-3 / race SCCL</strain>
    </source>
</reference>
<keyword evidence="3" id="KW-1185">Reference proteome</keyword>
<evidence type="ECO:0000259" key="1">
    <source>
        <dbReference type="Pfam" id="PF20515"/>
    </source>
</evidence>
<dbReference type="InParanoid" id="E3K902"/>
<dbReference type="InterPro" id="IPR046798">
    <property type="entry name" value="2OG-FeII_Oxy_6"/>
</dbReference>
<dbReference type="VEuPathDB" id="FungiDB:PGTG_06523"/>
<proteinExistence type="predicted"/>
<dbReference type="Pfam" id="PF20515">
    <property type="entry name" value="2OG-FeII_Oxy_6"/>
    <property type="match status" value="1"/>
</dbReference>
<dbReference type="OrthoDB" id="2506286at2759"/>
<organism evidence="2 3">
    <name type="scientific">Puccinia graminis f. sp. tritici (strain CRL 75-36-700-3 / race SCCL)</name>
    <name type="common">Black stem rust fungus</name>
    <dbReference type="NCBI Taxonomy" id="418459"/>
    <lineage>
        <taxon>Eukaryota</taxon>
        <taxon>Fungi</taxon>
        <taxon>Dikarya</taxon>
        <taxon>Basidiomycota</taxon>
        <taxon>Pucciniomycotina</taxon>
        <taxon>Pucciniomycetes</taxon>
        <taxon>Pucciniales</taxon>
        <taxon>Pucciniaceae</taxon>
        <taxon>Puccinia</taxon>
    </lineage>
</organism>